<accession>G2Z1R0</accession>
<evidence type="ECO:0000313" key="2">
    <source>
        <dbReference type="EMBL" id="CCB69843.1"/>
    </source>
</evidence>
<dbReference type="RefSeq" id="WP_014084308.1">
    <property type="nucleotide sequence ID" value="NC_016001.1"/>
</dbReference>
<name>G2Z1R0_FLABF</name>
<evidence type="ECO:0000256" key="1">
    <source>
        <dbReference type="SAM" id="SignalP"/>
    </source>
</evidence>
<keyword evidence="1" id="KW-0732">Signal</keyword>
<proteinExistence type="predicted"/>
<evidence type="ECO:0000313" key="3">
    <source>
        <dbReference type="Proteomes" id="UP000009186"/>
    </source>
</evidence>
<dbReference type="AlphaFoldDB" id="G2Z1R0"/>
<dbReference type="Proteomes" id="UP000009186">
    <property type="component" value="Chromosome"/>
</dbReference>
<dbReference type="eggNOG" id="ENOG502ZQC9">
    <property type="taxonomic scope" value="Bacteria"/>
</dbReference>
<dbReference type="HOGENOM" id="CLU_050831_0_0_10"/>
<reference evidence="2 3" key="1">
    <citation type="journal article" date="2011" name="Appl. Environ. Microbiol.">
        <title>Complete genome sequence of the fish pathogen Flavobacterium branchiophilum.</title>
        <authorList>
            <consortium name="1:IP"/>
            <consortium name="Microbial Evolutionary Genomics,F-75015 Paris"/>
            <consortium name="France 2:CNRS"/>
            <consortium name="URA2171"/>
            <consortium name="F-75015 Paris,France 3:Unite de Virologie et Immunologie Mol."/>
            <consortium name="INRA,78352 Jouy en Josas Cedex"/>
            <consortium name="France. 4:Unite de Mathemathique"/>
            <consortium name="Informatique et Genome,INRA"/>
            <consortium name="78352 Jouy en Josas Cedex"/>
            <consortium name="France. 5:CEA/Genoscope"/>
            <consortium name="Evry"/>
            <consortium name="France"/>
            <person name="Touchon M."/>
            <person name="Barbier P."/>
            <person name="Bernardet J.F."/>
            <person name="Loux V."/>
            <person name="Vacherie B."/>
            <person name="Barbe V."/>
            <person name="Rocha E.P."/>
            <person name="Duchaud E."/>
        </authorList>
    </citation>
    <scope>NUCLEOTIDE SEQUENCE [LARGE SCALE GENOMIC DNA]</scope>
    <source>
        <strain evidence="2 3">FL-15</strain>
    </source>
</reference>
<feature type="signal peptide" evidence="1">
    <location>
        <begin position="1"/>
        <end position="24"/>
    </location>
</feature>
<dbReference type="SUPFAM" id="SSF56935">
    <property type="entry name" value="Porins"/>
    <property type="match status" value="1"/>
</dbReference>
<sequence length="429" mass="46243">MKKRYLVLLAGLASLKGISQTAPAAPAAAPAANDYSLSWYGFVRTDYIWDTRKSAQVREDHLNLYPLDESINGGDGKDANAVGQSNFLSVVSRLGVKAKGPDVWGAKVSATLEGDFFGNFENAAANSSSVGLLRLRHAYAQLDWKKTSLTMGQTWYPTFIPEVFPGVANFSTGIMFNPFGWASQVRLKQSLSKDVAAVFTAYKEREFTTSGPGTQNSASINSALPSLNAQLQYKNKNLFLGAGIEYKSLQPRTDNGLTGTSKMMTTKKANSTTFYGYGKYANDKITIKAYGISGGNMFNMVMLGGYIGSTTNGIETYEATKATAFWIDIASNGKSVAPGLFFGTTKNNGADNAGTVAYGRGIGVNGARMVDNVWRLSGRVDFKKNKFRISPELELTSADWGASDAFGKVTGATTSVSNFRTMLSCVYTF</sequence>
<organism evidence="2 3">
    <name type="scientific">Flavobacterium branchiophilum (strain FL-15)</name>
    <dbReference type="NCBI Taxonomy" id="1034807"/>
    <lineage>
        <taxon>Bacteria</taxon>
        <taxon>Pseudomonadati</taxon>
        <taxon>Bacteroidota</taxon>
        <taxon>Flavobacteriia</taxon>
        <taxon>Flavobacteriales</taxon>
        <taxon>Flavobacteriaceae</taxon>
        <taxon>Flavobacterium</taxon>
    </lineage>
</organism>
<protein>
    <recommendedName>
        <fullName evidence="4">Porin</fullName>
    </recommendedName>
</protein>
<dbReference type="KEGG" id="fbr:FBFL15_1786"/>
<evidence type="ECO:0008006" key="4">
    <source>
        <dbReference type="Google" id="ProtNLM"/>
    </source>
</evidence>
<feature type="chain" id="PRO_5003440961" description="Porin" evidence="1">
    <location>
        <begin position="25"/>
        <end position="429"/>
    </location>
</feature>
<keyword evidence="3" id="KW-1185">Reference proteome</keyword>
<dbReference type="EMBL" id="FQ859183">
    <property type="protein sequence ID" value="CCB69843.1"/>
    <property type="molecule type" value="Genomic_DNA"/>
</dbReference>
<dbReference type="STRING" id="1034807.FBFL15_1786"/>
<gene>
    <name evidence="2" type="ordered locus">FBFL15_1786</name>
</gene>